<keyword evidence="5" id="KW-0479">Metal-binding</keyword>
<feature type="domain" description="Biotin carboxylation" evidence="17">
    <location>
        <begin position="55"/>
        <end position="505"/>
    </location>
</feature>
<dbReference type="GO" id="GO:0005524">
    <property type="term" value="F:ATP binding"/>
    <property type="evidence" value="ECO:0007669"/>
    <property type="project" value="UniProtKB-UniRule"/>
</dbReference>
<dbReference type="InterPro" id="IPR011054">
    <property type="entry name" value="Rudment_hybrid_motif"/>
</dbReference>
<comment type="caution">
    <text evidence="18">The sequence shown here is derived from an EMBL/GenBank/DDBJ whole genome shotgun (WGS) entry which is preliminary data.</text>
</comment>
<dbReference type="UniPathway" id="UPA00945">
    <property type="reaction ID" value="UER00908"/>
</dbReference>
<evidence type="ECO:0000256" key="10">
    <source>
        <dbReference type="ARBA" id="ARBA00023098"/>
    </source>
</evidence>
<keyword evidence="6 14" id="KW-0547">Nucleotide-binding</keyword>
<protein>
    <recommendedName>
        <fullName evidence="3">propionyl-CoA carboxylase</fullName>
        <ecNumber evidence="3">6.4.1.3</ecNumber>
    </recommendedName>
</protein>
<dbReference type="AlphaFoldDB" id="A0A1E3H0A6"/>
<evidence type="ECO:0000256" key="1">
    <source>
        <dbReference type="ARBA" id="ARBA00001953"/>
    </source>
</evidence>
<dbReference type="GO" id="GO:0004658">
    <property type="term" value="F:propionyl-CoA carboxylase activity"/>
    <property type="evidence" value="ECO:0007669"/>
    <property type="project" value="UniProtKB-EC"/>
</dbReference>
<proteinExistence type="predicted"/>
<keyword evidence="11" id="KW-0464">Manganese</keyword>
<dbReference type="Pfam" id="PF00364">
    <property type="entry name" value="Biotin_lipoyl"/>
    <property type="match status" value="1"/>
</dbReference>
<reference evidence="18 19" key="1">
    <citation type="submission" date="2016-07" db="EMBL/GenBank/DDBJ databases">
        <title>Draft Genome Sequence of Methylobrevis pamukkalensis PK2.</title>
        <authorList>
            <person name="Vasilenko O.V."/>
            <person name="Doronina N.V."/>
            <person name="Shmareva M.N."/>
            <person name="Tarlachkov S.V."/>
            <person name="Mustakhimov I."/>
            <person name="Trotsenko Y.A."/>
        </authorList>
    </citation>
    <scope>NUCLEOTIDE SEQUENCE [LARGE SCALE GENOMIC DNA]</scope>
    <source>
        <strain evidence="18 19">PK2</strain>
    </source>
</reference>
<dbReference type="SMART" id="SM00878">
    <property type="entry name" value="Biotin_carb_C"/>
    <property type="match status" value="1"/>
</dbReference>
<dbReference type="PROSITE" id="PS50979">
    <property type="entry name" value="BC"/>
    <property type="match status" value="1"/>
</dbReference>
<keyword evidence="12" id="KW-0092">Biotin</keyword>
<dbReference type="PROSITE" id="PS00188">
    <property type="entry name" value="BIOTIN"/>
    <property type="match status" value="1"/>
</dbReference>
<dbReference type="GO" id="GO:0016042">
    <property type="term" value="P:lipid catabolic process"/>
    <property type="evidence" value="ECO:0007669"/>
    <property type="project" value="UniProtKB-KW"/>
</dbReference>
<organism evidence="18 19">
    <name type="scientific">Methylobrevis pamukkalensis</name>
    <dbReference type="NCBI Taxonomy" id="1439726"/>
    <lineage>
        <taxon>Bacteria</taxon>
        <taxon>Pseudomonadati</taxon>
        <taxon>Pseudomonadota</taxon>
        <taxon>Alphaproteobacteria</taxon>
        <taxon>Hyphomicrobiales</taxon>
        <taxon>Pleomorphomonadaceae</taxon>
        <taxon>Methylobrevis</taxon>
    </lineage>
</organism>
<dbReference type="FunFam" id="3.40.50.20:FF:000010">
    <property type="entry name" value="Propionyl-CoA carboxylase subunit alpha"/>
    <property type="match status" value="1"/>
</dbReference>
<evidence type="ECO:0000256" key="13">
    <source>
        <dbReference type="ARBA" id="ARBA00049495"/>
    </source>
</evidence>
<dbReference type="InterPro" id="IPR005479">
    <property type="entry name" value="CPAse_ATP-bd"/>
</dbReference>
<dbReference type="InterPro" id="IPR005481">
    <property type="entry name" value="BC-like_N"/>
</dbReference>
<evidence type="ECO:0000256" key="4">
    <source>
        <dbReference type="ARBA" id="ARBA00022598"/>
    </source>
</evidence>
<dbReference type="PANTHER" id="PTHR18866:SF33">
    <property type="entry name" value="METHYLCROTONOYL-COA CARBOXYLASE SUBUNIT ALPHA, MITOCHONDRIAL-RELATED"/>
    <property type="match status" value="1"/>
</dbReference>
<dbReference type="Proteomes" id="UP000094622">
    <property type="component" value="Unassembled WGS sequence"/>
</dbReference>
<dbReference type="InterPro" id="IPR011761">
    <property type="entry name" value="ATP-grasp"/>
</dbReference>
<keyword evidence="8" id="KW-0460">Magnesium</keyword>
<dbReference type="PROSITE" id="PS50968">
    <property type="entry name" value="BIOTINYL_LIPOYL"/>
    <property type="match status" value="1"/>
</dbReference>
<sequence>MPPRVRPFCLEESRLRPYVPAFDLSFCCCVRASSSKTRGNGPHGTAGPTSWGERMFSKILIANRGEIACRVIRTARRMGIRTVAVFSDADRDALHVAQADEAVHIGPPPAAQSYLLIDRIVAACKQTGAEAVHPGYGFLSERAAFPRALEAEGIVFIGPNPGAIDAMGDKIESKKFAAAAKVSTVPGNLDVIESIDEAVRISDGIGYPVMMKASAGGGGKGMRIAWNAQEVAEGFARAKSEAASSFGDDRMFIEKFIVNPRHIEIQLLGDKHGNVIYLGERECSIQRRNQKVIEEAPSPLLDEATRKAMGEQSVALAKAVGYDSAGTVEFVAGQDRSFFFLEMNTRLQVEHPVTELVTGIDLVEQMIRVAAGEKLSITQADVTLTGWAVESRVYAEDPYRNFLPSTGRLVRYVPPAEGEEDGVTVRNDTGVVEGAEISMFYDPMIAKLVTHAPTRIEAIDAQAKALDAFLIDGIQPNIPFLTALMQHPRWREGRLSTGFIAEEFPDGFTGLSPDEDTKRVLASAAIAMDLVRRERLDNLDGRLRPSSGKWRENWVVRLDREMVPVRVPEGFAAVPIEIDVAVGEGASPVTVTSDWRPGDPLWRGRIGRDEVVVQVRTATSGVLLSHAGVTLFARVMTPEIARLDALMPVKVPPDLSRFLLCPMPGLVVSIAVAEDQEVKAGEVLAVVEAMKMENVLRAERDGKVAKINAKPGDSLAVDAVILEFA</sequence>
<evidence type="ECO:0000259" key="17">
    <source>
        <dbReference type="PROSITE" id="PS50979"/>
    </source>
</evidence>
<comment type="catalytic activity">
    <reaction evidence="13">
        <text>propanoyl-CoA + hydrogencarbonate + ATP = (S)-methylmalonyl-CoA + ADP + phosphate + H(+)</text>
        <dbReference type="Rhea" id="RHEA:23720"/>
        <dbReference type="ChEBI" id="CHEBI:15378"/>
        <dbReference type="ChEBI" id="CHEBI:17544"/>
        <dbReference type="ChEBI" id="CHEBI:30616"/>
        <dbReference type="ChEBI" id="CHEBI:43474"/>
        <dbReference type="ChEBI" id="CHEBI:57327"/>
        <dbReference type="ChEBI" id="CHEBI:57392"/>
        <dbReference type="ChEBI" id="CHEBI:456216"/>
        <dbReference type="EC" id="6.4.1.3"/>
    </reaction>
    <physiologicalReaction direction="left-to-right" evidence="13">
        <dbReference type="Rhea" id="RHEA:23721"/>
    </physiologicalReaction>
</comment>
<evidence type="ECO:0000256" key="3">
    <source>
        <dbReference type="ARBA" id="ARBA00013050"/>
    </source>
</evidence>
<dbReference type="InterPro" id="IPR011053">
    <property type="entry name" value="Single_hybrid_motif"/>
</dbReference>
<dbReference type="GO" id="GO:0046872">
    <property type="term" value="F:metal ion binding"/>
    <property type="evidence" value="ECO:0007669"/>
    <property type="project" value="UniProtKB-KW"/>
</dbReference>
<dbReference type="InterPro" id="IPR016185">
    <property type="entry name" value="PreATP-grasp_dom_sf"/>
</dbReference>
<dbReference type="PANTHER" id="PTHR18866">
    <property type="entry name" value="CARBOXYLASE:PYRUVATE/ACETYL-COA/PROPIONYL-COA CARBOXYLASE"/>
    <property type="match status" value="1"/>
</dbReference>
<evidence type="ECO:0000256" key="12">
    <source>
        <dbReference type="ARBA" id="ARBA00023267"/>
    </source>
</evidence>
<dbReference type="Gene3D" id="2.40.50.100">
    <property type="match status" value="1"/>
</dbReference>
<dbReference type="Pfam" id="PF00289">
    <property type="entry name" value="Biotin_carb_N"/>
    <property type="match status" value="1"/>
</dbReference>
<dbReference type="FunFam" id="3.30.1490.20:FF:000018">
    <property type="entry name" value="Biotin carboxylase"/>
    <property type="match status" value="1"/>
</dbReference>
<dbReference type="NCBIfam" id="NF006367">
    <property type="entry name" value="PRK08591.1"/>
    <property type="match status" value="1"/>
</dbReference>
<dbReference type="EC" id="6.4.1.3" evidence="3"/>
<evidence type="ECO:0000256" key="8">
    <source>
        <dbReference type="ARBA" id="ARBA00022842"/>
    </source>
</evidence>
<feature type="domain" description="Lipoyl-binding" evidence="15">
    <location>
        <begin position="646"/>
        <end position="725"/>
    </location>
</feature>
<feature type="domain" description="ATP-grasp" evidence="16">
    <location>
        <begin position="176"/>
        <end position="371"/>
    </location>
</feature>
<keyword evidence="7 14" id="KW-0067">ATP-binding</keyword>
<dbReference type="SUPFAM" id="SSF52440">
    <property type="entry name" value="PreATP-grasp domain"/>
    <property type="match status" value="1"/>
</dbReference>
<gene>
    <name evidence="18" type="primary">accA1</name>
    <name evidence="18" type="ORF">A6302_02970</name>
</gene>
<dbReference type="InterPro" id="IPR001882">
    <property type="entry name" value="Biotin_BS"/>
</dbReference>
<dbReference type="InterPro" id="IPR005482">
    <property type="entry name" value="Biotin_COase_C"/>
</dbReference>
<evidence type="ECO:0000256" key="6">
    <source>
        <dbReference type="ARBA" id="ARBA00022741"/>
    </source>
</evidence>
<keyword evidence="10" id="KW-0443">Lipid metabolism</keyword>
<keyword evidence="4" id="KW-0436">Ligase</keyword>
<dbReference type="Gene3D" id="3.30.700.30">
    <property type="match status" value="1"/>
</dbReference>
<accession>A0A1E3H0A6</accession>
<dbReference type="Gene3D" id="3.30.470.20">
    <property type="entry name" value="ATP-grasp fold, B domain"/>
    <property type="match status" value="1"/>
</dbReference>
<dbReference type="InterPro" id="IPR050856">
    <property type="entry name" value="Biotin_carboxylase_complex"/>
</dbReference>
<comment type="cofactor">
    <cofactor evidence="1">
        <name>biotin</name>
        <dbReference type="ChEBI" id="CHEBI:57586"/>
    </cofactor>
</comment>
<dbReference type="SUPFAM" id="SSF51246">
    <property type="entry name" value="Rudiment single hybrid motif"/>
    <property type="match status" value="1"/>
</dbReference>
<dbReference type="InterPro" id="IPR011764">
    <property type="entry name" value="Biotin_carboxylation_dom"/>
</dbReference>
<evidence type="ECO:0000259" key="16">
    <source>
        <dbReference type="PROSITE" id="PS50975"/>
    </source>
</evidence>
<dbReference type="SUPFAM" id="SSF56059">
    <property type="entry name" value="Glutathione synthetase ATP-binding domain-like"/>
    <property type="match status" value="1"/>
</dbReference>
<dbReference type="PROSITE" id="PS00867">
    <property type="entry name" value="CPSASE_2"/>
    <property type="match status" value="1"/>
</dbReference>
<dbReference type="FunFam" id="3.30.470.20:FF:000028">
    <property type="entry name" value="Methylcrotonoyl-CoA carboxylase subunit alpha, mitochondrial"/>
    <property type="match status" value="1"/>
</dbReference>
<dbReference type="FunFam" id="2.40.50.100:FF:000003">
    <property type="entry name" value="Acetyl-CoA carboxylase biotin carboxyl carrier protein"/>
    <property type="match status" value="1"/>
</dbReference>
<evidence type="ECO:0000256" key="5">
    <source>
        <dbReference type="ARBA" id="ARBA00022723"/>
    </source>
</evidence>
<dbReference type="CDD" id="cd06850">
    <property type="entry name" value="biotinyl_domain"/>
    <property type="match status" value="1"/>
</dbReference>
<dbReference type="PROSITE" id="PS00866">
    <property type="entry name" value="CPSASE_1"/>
    <property type="match status" value="1"/>
</dbReference>
<evidence type="ECO:0000256" key="9">
    <source>
        <dbReference type="ARBA" id="ARBA00022963"/>
    </source>
</evidence>
<name>A0A1E3H0A6_9HYPH</name>
<dbReference type="PATRIC" id="fig|1439726.3.peg.3122"/>
<dbReference type="EMBL" id="MCRJ01000077">
    <property type="protein sequence ID" value="ODN69722.1"/>
    <property type="molecule type" value="Genomic_DNA"/>
</dbReference>
<keyword evidence="19" id="KW-1185">Reference proteome</keyword>
<evidence type="ECO:0000256" key="11">
    <source>
        <dbReference type="ARBA" id="ARBA00023211"/>
    </source>
</evidence>
<evidence type="ECO:0000256" key="2">
    <source>
        <dbReference type="ARBA" id="ARBA00005060"/>
    </source>
</evidence>
<dbReference type="InterPro" id="IPR000089">
    <property type="entry name" value="Biotin_lipoyl"/>
</dbReference>
<evidence type="ECO:0000256" key="14">
    <source>
        <dbReference type="PROSITE-ProRule" id="PRU00409"/>
    </source>
</evidence>
<evidence type="ECO:0000259" key="15">
    <source>
        <dbReference type="PROSITE" id="PS50968"/>
    </source>
</evidence>
<dbReference type="SUPFAM" id="SSF51230">
    <property type="entry name" value="Single hybrid motif"/>
    <property type="match status" value="1"/>
</dbReference>
<evidence type="ECO:0000256" key="7">
    <source>
        <dbReference type="ARBA" id="ARBA00022840"/>
    </source>
</evidence>
<dbReference type="Pfam" id="PF02786">
    <property type="entry name" value="CPSase_L_D2"/>
    <property type="match status" value="1"/>
</dbReference>
<dbReference type="Pfam" id="PF18140">
    <property type="entry name" value="PCC_BT"/>
    <property type="match status" value="1"/>
</dbReference>
<keyword evidence="9" id="KW-0442">Lipid degradation</keyword>
<dbReference type="Pfam" id="PF02785">
    <property type="entry name" value="Biotin_carb_C"/>
    <property type="match status" value="1"/>
</dbReference>
<dbReference type="PROSITE" id="PS50975">
    <property type="entry name" value="ATP_GRASP"/>
    <property type="match status" value="1"/>
</dbReference>
<evidence type="ECO:0000313" key="19">
    <source>
        <dbReference type="Proteomes" id="UP000094622"/>
    </source>
</evidence>
<comment type="pathway">
    <text evidence="2">Metabolic intermediate metabolism; propanoyl-CoA degradation; succinyl-CoA from propanoyl-CoA: step 1/3.</text>
</comment>
<evidence type="ECO:0000313" key="18">
    <source>
        <dbReference type="EMBL" id="ODN69722.1"/>
    </source>
</evidence>
<dbReference type="InterPro" id="IPR041265">
    <property type="entry name" value="PCC_BT"/>
</dbReference>